<evidence type="ECO:0000256" key="2">
    <source>
        <dbReference type="ARBA" id="ARBA00022833"/>
    </source>
</evidence>
<evidence type="ECO:0000259" key="6">
    <source>
        <dbReference type="Pfam" id="PF08240"/>
    </source>
</evidence>
<dbReference type="Pfam" id="PF08240">
    <property type="entry name" value="ADH_N"/>
    <property type="match status" value="1"/>
</dbReference>
<organism evidence="7 8">
    <name type="scientific">Cohaesibacter celericrescens</name>
    <dbReference type="NCBI Taxonomy" id="2067669"/>
    <lineage>
        <taxon>Bacteria</taxon>
        <taxon>Pseudomonadati</taxon>
        <taxon>Pseudomonadota</taxon>
        <taxon>Alphaproteobacteria</taxon>
        <taxon>Hyphomicrobiales</taxon>
        <taxon>Cohaesibacteraceae</taxon>
    </lineage>
</organism>
<comment type="caution">
    <text evidence="7">The sequence shown here is derived from an EMBL/GenBank/DDBJ whole genome shotgun (WGS) entry which is preliminary data.</text>
</comment>
<gene>
    <name evidence="7" type="ORF">C0081_05250</name>
</gene>
<feature type="domain" description="Alcohol dehydrogenase-like N-terminal" evidence="6">
    <location>
        <begin position="23"/>
        <end position="131"/>
    </location>
</feature>
<evidence type="ECO:0000256" key="1">
    <source>
        <dbReference type="ARBA" id="ARBA00022723"/>
    </source>
</evidence>
<dbReference type="InterPro" id="IPR050129">
    <property type="entry name" value="Zn_alcohol_dh"/>
</dbReference>
<dbReference type="InterPro" id="IPR036291">
    <property type="entry name" value="NAD(P)-bd_dom_sf"/>
</dbReference>
<dbReference type="Pfam" id="PF00107">
    <property type="entry name" value="ADH_zinc_N"/>
    <property type="match status" value="1"/>
</dbReference>
<dbReference type="PANTHER" id="PTHR43401:SF2">
    <property type="entry name" value="L-THREONINE 3-DEHYDROGENASE"/>
    <property type="match status" value="1"/>
</dbReference>
<evidence type="ECO:0000259" key="5">
    <source>
        <dbReference type="Pfam" id="PF00107"/>
    </source>
</evidence>
<dbReference type="OrthoDB" id="9809185at2"/>
<accession>A0A2N5XUS2</accession>
<comment type="similarity">
    <text evidence="4">Belongs to the zinc-containing alcohol dehydrogenase family.</text>
</comment>
<proteinExistence type="inferred from homology"/>
<comment type="cofactor">
    <cofactor evidence="4">
        <name>Zn(2+)</name>
        <dbReference type="ChEBI" id="CHEBI:29105"/>
    </cofactor>
</comment>
<dbReference type="PANTHER" id="PTHR43401">
    <property type="entry name" value="L-THREONINE 3-DEHYDROGENASE"/>
    <property type="match status" value="1"/>
</dbReference>
<dbReference type="SUPFAM" id="SSF51735">
    <property type="entry name" value="NAD(P)-binding Rossmann-fold domains"/>
    <property type="match status" value="1"/>
</dbReference>
<dbReference type="EMBL" id="PKUQ01000009">
    <property type="protein sequence ID" value="PLW78261.1"/>
    <property type="molecule type" value="Genomic_DNA"/>
</dbReference>
<feature type="domain" description="Alcohol dehydrogenase-like C-terminal" evidence="5">
    <location>
        <begin position="172"/>
        <end position="297"/>
    </location>
</feature>
<protein>
    <submittedName>
        <fullName evidence="7">Sorbitol dehydrogenase</fullName>
    </submittedName>
</protein>
<dbReference type="Proteomes" id="UP000234881">
    <property type="component" value="Unassembled WGS sequence"/>
</dbReference>
<dbReference type="RefSeq" id="WP_101532758.1">
    <property type="nucleotide sequence ID" value="NZ_PKUQ01000009.1"/>
</dbReference>
<keyword evidence="8" id="KW-1185">Reference proteome</keyword>
<dbReference type="Gene3D" id="3.90.180.10">
    <property type="entry name" value="Medium-chain alcohol dehydrogenases, catalytic domain"/>
    <property type="match status" value="1"/>
</dbReference>
<dbReference type="SUPFAM" id="SSF50129">
    <property type="entry name" value="GroES-like"/>
    <property type="match status" value="1"/>
</dbReference>
<keyword evidence="2 4" id="KW-0862">Zinc</keyword>
<evidence type="ECO:0000256" key="3">
    <source>
        <dbReference type="ARBA" id="ARBA00023002"/>
    </source>
</evidence>
<dbReference type="AlphaFoldDB" id="A0A2N5XUS2"/>
<keyword evidence="3" id="KW-0560">Oxidoreductase</keyword>
<dbReference type="GO" id="GO:0016491">
    <property type="term" value="F:oxidoreductase activity"/>
    <property type="evidence" value="ECO:0007669"/>
    <property type="project" value="UniProtKB-KW"/>
</dbReference>
<evidence type="ECO:0000313" key="7">
    <source>
        <dbReference type="EMBL" id="PLW78261.1"/>
    </source>
</evidence>
<reference evidence="7 8" key="1">
    <citation type="submission" date="2018-01" db="EMBL/GenBank/DDBJ databases">
        <title>The draft genome sequence of Cohaesibacter sp. H1304.</title>
        <authorList>
            <person name="Wang N.-N."/>
            <person name="Du Z.-J."/>
        </authorList>
    </citation>
    <scope>NUCLEOTIDE SEQUENCE [LARGE SCALE GENOMIC DNA]</scope>
    <source>
        <strain evidence="7 8">H1304</strain>
    </source>
</reference>
<evidence type="ECO:0000313" key="8">
    <source>
        <dbReference type="Proteomes" id="UP000234881"/>
    </source>
</evidence>
<evidence type="ECO:0000256" key="4">
    <source>
        <dbReference type="RuleBase" id="RU361277"/>
    </source>
</evidence>
<dbReference type="PROSITE" id="PS00059">
    <property type="entry name" value="ADH_ZINC"/>
    <property type="match status" value="1"/>
</dbReference>
<sequence>MKALCIVNTGQNEIRDVAAMSLGADEVVVDISYVGFCGSDLNTFLGLNPLVSFPRIPGHEASGFIVEKGSAVGDELKIGQSVILWPYSACGKCTSCMSGRANACRYNQTLGVQRDGALREKMVIRADCVVPNTSLSPKIQVLVEPLSVGFHAVARGRTEASDTVVVMGCGMIGVGAIMGAAARGARVIAVDTSPEKEEIARFAGASEFLTQSGEDLQAKISALTDDHGANVVIEAVGLPITFVTAIDIACFCGRVVYVGYSKAPVTYETKFFNLKELDIMGSRNAMRDDFSAVIQSLEALGDKAERLITKEFTMDDAADALPYWQNNRNDVLKLVVKL</sequence>
<dbReference type="InterPro" id="IPR011032">
    <property type="entry name" value="GroES-like_sf"/>
</dbReference>
<dbReference type="InterPro" id="IPR002328">
    <property type="entry name" value="ADH_Zn_CS"/>
</dbReference>
<dbReference type="CDD" id="cd08261">
    <property type="entry name" value="Zn_ADH7"/>
    <property type="match status" value="1"/>
</dbReference>
<dbReference type="InterPro" id="IPR013149">
    <property type="entry name" value="ADH-like_C"/>
</dbReference>
<keyword evidence="1 4" id="KW-0479">Metal-binding</keyword>
<dbReference type="InterPro" id="IPR013154">
    <property type="entry name" value="ADH-like_N"/>
</dbReference>
<dbReference type="GO" id="GO:0008270">
    <property type="term" value="F:zinc ion binding"/>
    <property type="evidence" value="ECO:0007669"/>
    <property type="project" value="InterPro"/>
</dbReference>
<name>A0A2N5XUS2_9HYPH</name>
<dbReference type="Gene3D" id="3.40.50.720">
    <property type="entry name" value="NAD(P)-binding Rossmann-like Domain"/>
    <property type="match status" value="1"/>
</dbReference>